<dbReference type="Proteomes" id="UP000186922">
    <property type="component" value="Unassembled WGS sequence"/>
</dbReference>
<name>A0A1D1W6X5_RAMVA</name>
<comment type="caution">
    <text evidence="1">The sequence shown here is derived from an EMBL/GenBank/DDBJ whole genome shotgun (WGS) entry which is preliminary data.</text>
</comment>
<evidence type="ECO:0000313" key="1">
    <source>
        <dbReference type="EMBL" id="GAV07184.1"/>
    </source>
</evidence>
<protein>
    <submittedName>
        <fullName evidence="1">Uncharacterized protein</fullName>
    </submittedName>
</protein>
<organism evidence="1 2">
    <name type="scientific">Ramazzottius varieornatus</name>
    <name type="common">Water bear</name>
    <name type="synonym">Tardigrade</name>
    <dbReference type="NCBI Taxonomy" id="947166"/>
    <lineage>
        <taxon>Eukaryota</taxon>
        <taxon>Metazoa</taxon>
        <taxon>Ecdysozoa</taxon>
        <taxon>Tardigrada</taxon>
        <taxon>Eutardigrada</taxon>
        <taxon>Parachela</taxon>
        <taxon>Hypsibioidea</taxon>
        <taxon>Ramazzottiidae</taxon>
        <taxon>Ramazzottius</taxon>
    </lineage>
</organism>
<proteinExistence type="predicted"/>
<gene>
    <name evidence="1" type="primary">RvY_17057-1</name>
    <name evidence="1" type="synonym">RvY_17057.1</name>
    <name evidence="1" type="ORF">RvY_17057</name>
</gene>
<keyword evidence="2" id="KW-1185">Reference proteome</keyword>
<dbReference type="AlphaFoldDB" id="A0A1D1W6X5"/>
<accession>A0A1D1W6X5</accession>
<reference evidence="1 2" key="1">
    <citation type="journal article" date="2016" name="Nat. Commun.">
        <title>Extremotolerant tardigrade genome and improved radiotolerance of human cultured cells by tardigrade-unique protein.</title>
        <authorList>
            <person name="Hashimoto T."/>
            <person name="Horikawa D.D."/>
            <person name="Saito Y."/>
            <person name="Kuwahara H."/>
            <person name="Kozuka-Hata H."/>
            <person name="Shin-I T."/>
            <person name="Minakuchi Y."/>
            <person name="Ohishi K."/>
            <person name="Motoyama A."/>
            <person name="Aizu T."/>
            <person name="Enomoto A."/>
            <person name="Kondo K."/>
            <person name="Tanaka S."/>
            <person name="Hara Y."/>
            <person name="Koshikawa S."/>
            <person name="Sagara H."/>
            <person name="Miura T."/>
            <person name="Yokobori S."/>
            <person name="Miyagawa K."/>
            <person name="Suzuki Y."/>
            <person name="Kubo T."/>
            <person name="Oyama M."/>
            <person name="Kohara Y."/>
            <person name="Fujiyama A."/>
            <person name="Arakawa K."/>
            <person name="Katayama T."/>
            <person name="Toyoda A."/>
            <person name="Kunieda T."/>
        </authorList>
    </citation>
    <scope>NUCLEOTIDE SEQUENCE [LARGE SCALE GENOMIC DNA]</scope>
    <source>
        <strain evidence="1 2">YOKOZUNA-1</strain>
    </source>
</reference>
<dbReference type="EMBL" id="BDGG01000014">
    <property type="protein sequence ID" value="GAV07184.1"/>
    <property type="molecule type" value="Genomic_DNA"/>
</dbReference>
<sequence>MDFTNQITARNVRTLHLYQQRAFGRHLLYKDRRPSPARQIVTTSTRCRMYRTFLGRN</sequence>
<evidence type="ECO:0000313" key="2">
    <source>
        <dbReference type="Proteomes" id="UP000186922"/>
    </source>
</evidence>